<comment type="similarity">
    <text evidence="1">Belongs to the PC-esterase family. TBL subfamily.</text>
</comment>
<dbReference type="Gene3D" id="1.10.510.10">
    <property type="entry name" value="Transferase(Phosphotransferase) domain 1"/>
    <property type="match status" value="1"/>
</dbReference>
<protein>
    <recommendedName>
        <fullName evidence="2">Trichome birefringence-like C-terminal domain-containing protein</fullName>
    </recommendedName>
</protein>
<gene>
    <name evidence="3" type="ORF">HID58_066168</name>
</gene>
<feature type="non-terminal residue" evidence="3">
    <location>
        <position position="1"/>
    </location>
</feature>
<evidence type="ECO:0000259" key="2">
    <source>
        <dbReference type="Pfam" id="PF13839"/>
    </source>
</evidence>
<dbReference type="PANTHER" id="PTHR32285">
    <property type="entry name" value="PROTEIN TRICHOME BIREFRINGENCE-LIKE 9-RELATED"/>
    <property type="match status" value="1"/>
</dbReference>
<dbReference type="InterPro" id="IPR026057">
    <property type="entry name" value="TBL_C"/>
</dbReference>
<evidence type="ECO:0000313" key="3">
    <source>
        <dbReference type="EMBL" id="KAH0878774.1"/>
    </source>
</evidence>
<name>A0ABQ7ZEY8_BRANA</name>
<dbReference type="Pfam" id="PF13839">
    <property type="entry name" value="PC-Esterase"/>
    <property type="match status" value="1"/>
</dbReference>
<dbReference type="Proteomes" id="UP000824890">
    <property type="component" value="Unassembled WGS sequence"/>
</dbReference>
<dbReference type="EMBL" id="JAGKQM010000015">
    <property type="protein sequence ID" value="KAH0878774.1"/>
    <property type="molecule type" value="Genomic_DNA"/>
</dbReference>
<dbReference type="PANTHER" id="PTHR32285:SF53">
    <property type="entry name" value="PROTEIN TRICHOME BIREFRINGENCE-LIKE 9"/>
    <property type="match status" value="1"/>
</dbReference>
<organism evidence="3 4">
    <name type="scientific">Brassica napus</name>
    <name type="common">Rape</name>
    <dbReference type="NCBI Taxonomy" id="3708"/>
    <lineage>
        <taxon>Eukaryota</taxon>
        <taxon>Viridiplantae</taxon>
        <taxon>Streptophyta</taxon>
        <taxon>Embryophyta</taxon>
        <taxon>Tracheophyta</taxon>
        <taxon>Spermatophyta</taxon>
        <taxon>Magnoliopsida</taxon>
        <taxon>eudicotyledons</taxon>
        <taxon>Gunneridae</taxon>
        <taxon>Pentapetalae</taxon>
        <taxon>rosids</taxon>
        <taxon>malvids</taxon>
        <taxon>Brassicales</taxon>
        <taxon>Brassicaceae</taxon>
        <taxon>Brassiceae</taxon>
        <taxon>Brassica</taxon>
    </lineage>
</organism>
<accession>A0ABQ7ZEY8</accession>
<evidence type="ECO:0000313" key="4">
    <source>
        <dbReference type="Proteomes" id="UP000824890"/>
    </source>
</evidence>
<proteinExistence type="inferred from homology"/>
<comment type="caution">
    <text evidence="3">The sequence shown here is derived from an EMBL/GenBank/DDBJ whole genome shotgun (WGS) entry which is preliminary data.</text>
</comment>
<evidence type="ECO:0000256" key="1">
    <source>
        <dbReference type="ARBA" id="ARBA00007727"/>
    </source>
</evidence>
<sequence>PEWMSPEVMRDEHPMRSQPCTALGSSCGSLLHCRNHGVVAAGGFKNKRLEIPWNLNPQVAAIIEGCWTNEPWKNPSFATIMDLLRPLVKLASWVLEKLDLDKTYVFLRNALQKWDMESGGLCDVETGPETDKRRMEPDAAHNRYIYEVIEDMDINTRHRVQERWSSFSVPRGGTPVDAPQDCIHWCLPGVPDTWNEILYAKFLSMNYGNIEYAG</sequence>
<reference evidence="3 4" key="1">
    <citation type="submission" date="2021-05" db="EMBL/GenBank/DDBJ databases">
        <title>Genome Assembly of Synthetic Allotetraploid Brassica napus Reveals Homoeologous Exchanges between Subgenomes.</title>
        <authorList>
            <person name="Davis J.T."/>
        </authorList>
    </citation>
    <scope>NUCLEOTIDE SEQUENCE [LARGE SCALE GENOMIC DNA]</scope>
    <source>
        <strain evidence="4">cv. Da-Ae</strain>
        <tissue evidence="3">Seedling</tissue>
    </source>
</reference>
<feature type="domain" description="Trichome birefringence-like C-terminal" evidence="2">
    <location>
        <begin position="86"/>
        <end position="200"/>
    </location>
</feature>
<keyword evidence="4" id="KW-1185">Reference proteome</keyword>
<dbReference type="InterPro" id="IPR029962">
    <property type="entry name" value="TBL"/>
</dbReference>